<gene>
    <name evidence="2" type="ORF">CLV88_107140</name>
</gene>
<dbReference type="PANTHER" id="PTHR47237">
    <property type="entry name" value="SLL0310 PROTEIN"/>
    <property type="match status" value="1"/>
</dbReference>
<dbReference type="Pfam" id="PF18014">
    <property type="entry name" value="Acetyltransf_18"/>
    <property type="match status" value="1"/>
</dbReference>
<feature type="domain" description="N-acetyltransferase" evidence="1">
    <location>
        <begin position="135"/>
        <end position="275"/>
    </location>
</feature>
<dbReference type="InterPro" id="IPR041496">
    <property type="entry name" value="YitH/HolE_GNAT"/>
</dbReference>
<feature type="domain" description="N-acetyltransferase" evidence="1">
    <location>
        <begin position="3"/>
        <end position="144"/>
    </location>
</feature>
<dbReference type="AlphaFoldDB" id="A0A2P8FBS9"/>
<protein>
    <submittedName>
        <fullName evidence="2">Acetyltransferase (GNAT) family protein</fullName>
    </submittedName>
</protein>
<dbReference type="PANTHER" id="PTHR47237:SF1">
    <property type="entry name" value="SLL0310 PROTEIN"/>
    <property type="match status" value="1"/>
</dbReference>
<dbReference type="CDD" id="cd04301">
    <property type="entry name" value="NAT_SF"/>
    <property type="match status" value="1"/>
</dbReference>
<comment type="caution">
    <text evidence="2">The sequence shown here is derived from an EMBL/GenBank/DDBJ whole genome shotgun (WGS) entry which is preliminary data.</text>
</comment>
<dbReference type="PROSITE" id="PS51186">
    <property type="entry name" value="GNAT"/>
    <property type="match status" value="2"/>
</dbReference>
<organism evidence="2 3">
    <name type="scientific">Shimia abyssi</name>
    <dbReference type="NCBI Taxonomy" id="1662395"/>
    <lineage>
        <taxon>Bacteria</taxon>
        <taxon>Pseudomonadati</taxon>
        <taxon>Pseudomonadota</taxon>
        <taxon>Alphaproteobacteria</taxon>
        <taxon>Rhodobacterales</taxon>
        <taxon>Roseobacteraceae</taxon>
    </lineage>
</organism>
<dbReference type="SUPFAM" id="SSF55729">
    <property type="entry name" value="Acyl-CoA N-acyltransferases (Nat)"/>
    <property type="match status" value="1"/>
</dbReference>
<reference evidence="2 3" key="1">
    <citation type="submission" date="2018-03" db="EMBL/GenBank/DDBJ databases">
        <title>Genomic Encyclopedia of Archaeal and Bacterial Type Strains, Phase II (KMG-II): from individual species to whole genera.</title>
        <authorList>
            <person name="Goeker M."/>
        </authorList>
    </citation>
    <scope>NUCLEOTIDE SEQUENCE [LARGE SCALE GENOMIC DNA]</scope>
    <source>
        <strain evidence="2 3">DSM 100673</strain>
    </source>
</reference>
<dbReference type="OrthoDB" id="20916at2"/>
<dbReference type="InterPro" id="IPR000182">
    <property type="entry name" value="GNAT_dom"/>
</dbReference>
<dbReference type="Gene3D" id="3.40.630.30">
    <property type="match status" value="1"/>
</dbReference>
<evidence type="ECO:0000313" key="2">
    <source>
        <dbReference type="EMBL" id="PSL19197.1"/>
    </source>
</evidence>
<dbReference type="InterPro" id="IPR016181">
    <property type="entry name" value="Acyl_CoA_acyltransferase"/>
</dbReference>
<keyword evidence="3" id="KW-1185">Reference proteome</keyword>
<dbReference type="RefSeq" id="WP_106608808.1">
    <property type="nucleotide sequence ID" value="NZ_PYGJ01000007.1"/>
</dbReference>
<keyword evidence="2" id="KW-0808">Transferase</keyword>
<accession>A0A2P8FBS9</accession>
<dbReference type="Proteomes" id="UP000240418">
    <property type="component" value="Unassembled WGS sequence"/>
</dbReference>
<dbReference type="EMBL" id="PYGJ01000007">
    <property type="protein sequence ID" value="PSL19197.1"/>
    <property type="molecule type" value="Genomic_DNA"/>
</dbReference>
<sequence length="277" mass="29631">MNVQFRNATRTDLRHILGWAASEGWNPGQEDAEAFFAADPEGFFVAERAGEVIAAISVVNHSDRFSFLGLYICTPDCRGQGIGYSLWKHALEHAGGRTVGLDGVAEQEANYAKSGFVSTGATMRYEGRLQAKASPAVRLATPADVDALAALDGAANGVHRPLFLNRWTALEETRKTVVLQDNNRITGFATIRICDDGAKIGPIIAPNVDGALILARAALDMMPSERVIIDVPSSNQPMIDRLLSAGFESGFTTARMYRGPAPTVGPALQAIATMELG</sequence>
<dbReference type="GO" id="GO:0016747">
    <property type="term" value="F:acyltransferase activity, transferring groups other than amino-acyl groups"/>
    <property type="evidence" value="ECO:0007669"/>
    <property type="project" value="InterPro"/>
</dbReference>
<proteinExistence type="predicted"/>
<dbReference type="InterPro" id="IPR052729">
    <property type="entry name" value="Acyl/Acetyltrans_Enzymes"/>
</dbReference>
<evidence type="ECO:0000313" key="3">
    <source>
        <dbReference type="Proteomes" id="UP000240418"/>
    </source>
</evidence>
<evidence type="ECO:0000259" key="1">
    <source>
        <dbReference type="PROSITE" id="PS51186"/>
    </source>
</evidence>
<dbReference type="Gene3D" id="3.40.630.90">
    <property type="match status" value="1"/>
</dbReference>
<name>A0A2P8FBS9_9RHOB</name>
<dbReference type="Pfam" id="PF00583">
    <property type="entry name" value="Acetyltransf_1"/>
    <property type="match status" value="1"/>
</dbReference>